<feature type="region of interest" description="Disordered" evidence="2">
    <location>
        <begin position="231"/>
        <end position="278"/>
    </location>
</feature>
<evidence type="ECO:0000313" key="4">
    <source>
        <dbReference type="Proteomes" id="UP000546162"/>
    </source>
</evidence>
<dbReference type="EMBL" id="JACHNB010000001">
    <property type="protein sequence ID" value="MBB4742019.1"/>
    <property type="molecule type" value="Genomic_DNA"/>
</dbReference>
<keyword evidence="1" id="KW-0175">Coiled coil</keyword>
<gene>
    <name evidence="3" type="ORF">BJY16_005478</name>
</gene>
<keyword evidence="3" id="KW-0132">Cell division</keyword>
<reference evidence="3 4" key="1">
    <citation type="submission" date="2020-08" db="EMBL/GenBank/DDBJ databases">
        <title>Sequencing the genomes of 1000 actinobacteria strains.</title>
        <authorList>
            <person name="Klenk H.-P."/>
        </authorList>
    </citation>
    <scope>NUCLEOTIDE SEQUENCE [LARGE SCALE GENOMIC DNA]</scope>
    <source>
        <strain evidence="3 4">DSM 45809</strain>
    </source>
</reference>
<organism evidence="3 4">
    <name type="scientific">Actinoplanes octamycinicus</name>
    <dbReference type="NCBI Taxonomy" id="135948"/>
    <lineage>
        <taxon>Bacteria</taxon>
        <taxon>Bacillati</taxon>
        <taxon>Actinomycetota</taxon>
        <taxon>Actinomycetes</taxon>
        <taxon>Micromonosporales</taxon>
        <taxon>Micromonosporaceae</taxon>
        <taxon>Actinoplanes</taxon>
    </lineage>
</organism>
<evidence type="ECO:0000313" key="3">
    <source>
        <dbReference type="EMBL" id="MBB4742019.1"/>
    </source>
</evidence>
<dbReference type="AlphaFoldDB" id="A0A7W7H1D1"/>
<keyword evidence="3" id="KW-0131">Cell cycle</keyword>
<name>A0A7W7H1D1_9ACTN</name>
<dbReference type="Proteomes" id="UP000546162">
    <property type="component" value="Unassembled WGS sequence"/>
</dbReference>
<proteinExistence type="predicted"/>
<protein>
    <submittedName>
        <fullName evidence="3">Cell division septum initiation protein DivIVA</fullName>
    </submittedName>
</protein>
<sequence>MTSSSTDPNEKKALFTSSRIRDAVFRPAPSRRRSYDGDAVDAFLTEVEREFTRLQTENRDMREQLRHSRPSAEDLVARLEQHRIELAHTEQQARETEAALRQAREAAARAGTSPFVTLAQRFADSHVRDAEREADALVDAARAKADKIAVEAQLLASTIDSDARARHHQAISRLSDERAAILAEIERLTGLAATLHGSLRDQMTVEIAEVPLPRQTPDLLLPLQTPEILLPAQTPDLLPPPQTPDIRLPPQTPDIRPGRTGARRRFEAANTETPRLAG</sequence>
<dbReference type="Gene3D" id="6.10.250.660">
    <property type="match status" value="1"/>
</dbReference>
<evidence type="ECO:0000256" key="1">
    <source>
        <dbReference type="SAM" id="Coils"/>
    </source>
</evidence>
<dbReference type="GO" id="GO:0051301">
    <property type="term" value="P:cell division"/>
    <property type="evidence" value="ECO:0007669"/>
    <property type="project" value="UniProtKB-KW"/>
</dbReference>
<comment type="caution">
    <text evidence="3">The sequence shown here is derived from an EMBL/GenBank/DDBJ whole genome shotgun (WGS) entry which is preliminary data.</text>
</comment>
<keyword evidence="4" id="KW-1185">Reference proteome</keyword>
<accession>A0A7W7H1D1</accession>
<dbReference type="RefSeq" id="WP_185042440.1">
    <property type="nucleotide sequence ID" value="NZ_BAABFG010000005.1"/>
</dbReference>
<evidence type="ECO:0000256" key="2">
    <source>
        <dbReference type="SAM" id="MobiDB-lite"/>
    </source>
</evidence>
<feature type="coiled-coil region" evidence="1">
    <location>
        <begin position="44"/>
        <end position="106"/>
    </location>
</feature>